<dbReference type="SMART" id="SM00387">
    <property type="entry name" value="HATPase_c"/>
    <property type="match status" value="1"/>
</dbReference>
<evidence type="ECO:0000256" key="7">
    <source>
        <dbReference type="ARBA" id="ARBA00022840"/>
    </source>
</evidence>
<dbReference type="Gene3D" id="3.30.450.20">
    <property type="entry name" value="PAS domain"/>
    <property type="match status" value="2"/>
</dbReference>
<organism evidence="13 14">
    <name type="scientific">Archangium lansingense</name>
    <dbReference type="NCBI Taxonomy" id="2995310"/>
    <lineage>
        <taxon>Bacteria</taxon>
        <taxon>Pseudomonadati</taxon>
        <taxon>Myxococcota</taxon>
        <taxon>Myxococcia</taxon>
        <taxon>Myxococcales</taxon>
        <taxon>Cystobacterineae</taxon>
        <taxon>Archangiaceae</taxon>
        <taxon>Archangium</taxon>
    </lineage>
</organism>
<dbReference type="InterPro" id="IPR036890">
    <property type="entry name" value="HATPase_C_sf"/>
</dbReference>
<dbReference type="PRINTS" id="PR00344">
    <property type="entry name" value="BCTRLSENSOR"/>
</dbReference>
<feature type="domain" description="PAS" evidence="11">
    <location>
        <begin position="172"/>
        <end position="223"/>
    </location>
</feature>
<feature type="domain" description="PAC" evidence="12">
    <location>
        <begin position="227"/>
        <end position="289"/>
    </location>
</feature>
<dbReference type="InterPro" id="IPR013656">
    <property type="entry name" value="PAS_4"/>
</dbReference>
<evidence type="ECO:0000313" key="14">
    <source>
        <dbReference type="Proteomes" id="UP001207654"/>
    </source>
</evidence>
<feature type="domain" description="PAC" evidence="12">
    <location>
        <begin position="91"/>
        <end position="143"/>
    </location>
</feature>
<dbReference type="PROSITE" id="PS50112">
    <property type="entry name" value="PAS"/>
    <property type="match status" value="1"/>
</dbReference>
<dbReference type="EC" id="2.7.13.3" evidence="2"/>
<protein>
    <recommendedName>
        <fullName evidence="2">histidine kinase</fullName>
        <ecNumber evidence="2">2.7.13.3</ecNumber>
    </recommendedName>
</protein>
<evidence type="ECO:0000259" key="10">
    <source>
        <dbReference type="PROSITE" id="PS50109"/>
    </source>
</evidence>
<dbReference type="Gene3D" id="1.10.287.130">
    <property type="match status" value="1"/>
</dbReference>
<dbReference type="RefSeq" id="WP_267540446.1">
    <property type="nucleotide sequence ID" value="NZ_JAPNKA010000001.1"/>
</dbReference>
<dbReference type="EMBL" id="JAPNKA010000001">
    <property type="protein sequence ID" value="MCY1081862.1"/>
    <property type="molecule type" value="Genomic_DNA"/>
</dbReference>
<evidence type="ECO:0000256" key="5">
    <source>
        <dbReference type="ARBA" id="ARBA00022741"/>
    </source>
</evidence>
<keyword evidence="4" id="KW-0808">Transferase</keyword>
<feature type="region of interest" description="Disordered" evidence="9">
    <location>
        <begin position="89"/>
        <end position="110"/>
    </location>
</feature>
<dbReference type="Proteomes" id="UP001207654">
    <property type="component" value="Unassembled WGS sequence"/>
</dbReference>
<feature type="domain" description="Histidine kinase" evidence="10">
    <location>
        <begin position="313"/>
        <end position="529"/>
    </location>
</feature>
<dbReference type="PROSITE" id="PS50109">
    <property type="entry name" value="HIS_KIN"/>
    <property type="match status" value="1"/>
</dbReference>
<dbReference type="PANTHER" id="PTHR43065:SF10">
    <property type="entry name" value="PEROXIDE STRESS-ACTIVATED HISTIDINE KINASE MAK3"/>
    <property type="match status" value="1"/>
</dbReference>
<dbReference type="SUPFAM" id="SSF55785">
    <property type="entry name" value="PYP-like sensor domain (PAS domain)"/>
    <property type="match status" value="2"/>
</dbReference>
<dbReference type="InterPro" id="IPR035965">
    <property type="entry name" value="PAS-like_dom_sf"/>
</dbReference>
<feature type="compositionally biased region" description="Polar residues" evidence="9">
    <location>
        <begin position="101"/>
        <end position="110"/>
    </location>
</feature>
<dbReference type="SMART" id="SM00091">
    <property type="entry name" value="PAS"/>
    <property type="match status" value="2"/>
</dbReference>
<keyword evidence="6" id="KW-0418">Kinase</keyword>
<dbReference type="Gene3D" id="3.30.565.10">
    <property type="entry name" value="Histidine kinase-like ATPase, C-terminal domain"/>
    <property type="match status" value="1"/>
</dbReference>
<dbReference type="Pfam" id="PF02518">
    <property type="entry name" value="HATPase_c"/>
    <property type="match status" value="1"/>
</dbReference>
<evidence type="ECO:0000256" key="2">
    <source>
        <dbReference type="ARBA" id="ARBA00012438"/>
    </source>
</evidence>
<keyword evidence="5" id="KW-0547">Nucleotide-binding</keyword>
<dbReference type="InterPro" id="IPR005467">
    <property type="entry name" value="His_kinase_dom"/>
</dbReference>
<evidence type="ECO:0000256" key="4">
    <source>
        <dbReference type="ARBA" id="ARBA00022679"/>
    </source>
</evidence>
<dbReference type="Pfam" id="PF08448">
    <property type="entry name" value="PAS_4"/>
    <property type="match status" value="2"/>
</dbReference>
<evidence type="ECO:0000256" key="9">
    <source>
        <dbReference type="SAM" id="MobiDB-lite"/>
    </source>
</evidence>
<evidence type="ECO:0000259" key="11">
    <source>
        <dbReference type="PROSITE" id="PS50112"/>
    </source>
</evidence>
<evidence type="ECO:0000256" key="6">
    <source>
        <dbReference type="ARBA" id="ARBA00022777"/>
    </source>
</evidence>
<proteinExistence type="predicted"/>
<keyword evidence="14" id="KW-1185">Reference proteome</keyword>
<comment type="caution">
    <text evidence="13">The sequence shown here is derived from an EMBL/GenBank/DDBJ whole genome shotgun (WGS) entry which is preliminary data.</text>
</comment>
<name>A0ABT4AM18_9BACT</name>
<dbReference type="SUPFAM" id="SSF55874">
    <property type="entry name" value="ATPase domain of HSP90 chaperone/DNA topoisomerase II/histidine kinase"/>
    <property type="match status" value="1"/>
</dbReference>
<dbReference type="PROSITE" id="PS50113">
    <property type="entry name" value="PAC"/>
    <property type="match status" value="2"/>
</dbReference>
<keyword evidence="3" id="KW-0597">Phosphoprotein</keyword>
<dbReference type="PANTHER" id="PTHR43065">
    <property type="entry name" value="SENSOR HISTIDINE KINASE"/>
    <property type="match status" value="1"/>
</dbReference>
<dbReference type="InterPro" id="IPR004358">
    <property type="entry name" value="Sig_transdc_His_kin-like_C"/>
</dbReference>
<evidence type="ECO:0000256" key="1">
    <source>
        <dbReference type="ARBA" id="ARBA00000085"/>
    </source>
</evidence>
<dbReference type="CDD" id="cd00130">
    <property type="entry name" value="PAS"/>
    <property type="match status" value="2"/>
</dbReference>
<dbReference type="InterPro" id="IPR000700">
    <property type="entry name" value="PAS-assoc_C"/>
</dbReference>
<evidence type="ECO:0000256" key="3">
    <source>
        <dbReference type="ARBA" id="ARBA00022553"/>
    </source>
</evidence>
<reference evidence="13 14" key="1">
    <citation type="submission" date="2022-11" db="EMBL/GenBank/DDBJ databases">
        <title>Minimal conservation of predation-associated metabolite biosynthetic gene clusters underscores biosynthetic potential of Myxococcota including descriptions for ten novel species: Archangium lansinium sp. nov., Myxococcus landrumus sp. nov., Nannocystis bai.</title>
        <authorList>
            <person name="Ahearne A."/>
            <person name="Stevens C."/>
            <person name="Phillips K."/>
        </authorList>
    </citation>
    <scope>NUCLEOTIDE SEQUENCE [LARGE SCALE GENOMIC DNA]</scope>
    <source>
        <strain evidence="13 14">MIWBW</strain>
    </source>
</reference>
<dbReference type="InterPro" id="IPR000014">
    <property type="entry name" value="PAS"/>
</dbReference>
<evidence type="ECO:0000259" key="12">
    <source>
        <dbReference type="PROSITE" id="PS50113"/>
    </source>
</evidence>
<evidence type="ECO:0000313" key="13">
    <source>
        <dbReference type="EMBL" id="MCY1081862.1"/>
    </source>
</evidence>
<comment type="catalytic activity">
    <reaction evidence="1">
        <text>ATP + protein L-histidine = ADP + protein N-phospho-L-histidine.</text>
        <dbReference type="EC" id="2.7.13.3"/>
    </reaction>
</comment>
<dbReference type="NCBIfam" id="TIGR00229">
    <property type="entry name" value="sensory_box"/>
    <property type="match status" value="2"/>
</dbReference>
<gene>
    <name evidence="13" type="ORF">OV287_46185</name>
</gene>
<accession>A0ABT4AM18</accession>
<dbReference type="InterPro" id="IPR003594">
    <property type="entry name" value="HATPase_dom"/>
</dbReference>
<evidence type="ECO:0000256" key="8">
    <source>
        <dbReference type="ARBA" id="ARBA00023012"/>
    </source>
</evidence>
<keyword evidence="8" id="KW-0902">Two-component regulatory system</keyword>
<sequence length="532" mass="58515">MRAREAFVQAPVQEEAALFRRILDALPYPIFWKGRDLRYLGCNAAFASITGLASPDVVVGLTDYELPWRKEDADFYRACDQQVLQSGQPLPECEEPVRGSDGQQRWTQTSKVPLRDGEGAICGVLGILIDVTERREAQAQFQVALTAGEAANRMLRAQVAERETVQRALALSEMRLRTAIRGAQMTLWSLDTQGIITFSDGGALAPLGLEPGWLVGHSIFELYADQPDILAQTRRALSGESFTSHISFDGIHYETRFSPVFDESGTLTGAMGLAQDVTERVRYREMLEAELERTRNQLLQVERLATLGTLAAGVGHELRNISTVLNSLRTSFHECARRGLPPDAEELEELGWACEHVATHGRHLMDLGRPGRMTVERMDLRELVSGALAMLRTAGITKHLKVSALVLESPLWVEASRTRVEQVLLNLVSNAADAVESVRDRPAEVRVRLFEDSVSGFACCCVEDTGVGIPEEKLSSIFEPWFTTKPPGRGTGLGLPVVRNILKEYGGDLSVESKVGSGSAFTFRLPLAAKVG</sequence>
<keyword evidence="7" id="KW-0067">ATP-binding</keyword>